<gene>
    <name evidence="12" type="ORF">JYZ213_LOCUS27623</name>
    <name evidence="15" type="ORF">KXQ929_LOCUS33240</name>
    <name evidence="13" type="ORF">OKA104_LOCUS11800</name>
    <name evidence="14" type="ORF">OXD698_LOCUS28441</name>
</gene>
<accession>A0A819TK54</accession>
<dbReference type="PANTHER" id="PTHR13152">
    <property type="entry name" value="TFIIH, POLYPEPTIDE 4"/>
    <property type="match status" value="1"/>
</dbReference>
<dbReference type="NCBIfam" id="TIGR00625">
    <property type="entry name" value="tfb2"/>
    <property type="match status" value="1"/>
</dbReference>
<keyword evidence="6 10" id="KW-0234">DNA repair</keyword>
<evidence type="ECO:0000313" key="16">
    <source>
        <dbReference type="Proteomes" id="UP000663868"/>
    </source>
</evidence>
<evidence type="ECO:0000256" key="6">
    <source>
        <dbReference type="ARBA" id="ARBA00023204"/>
    </source>
</evidence>
<sequence length="473" mass="54630">MSGQFANLQEYISSLPTNVTQNIYGHPASCLAIFRELPVLARTIIMRFICLPNSELTGQPQPISQGVASSWINPSHQNTYKNITRMLVKLGIWNEVGTDWQLDATFRNNLTGAIFGGTTNWLDETDSVSTPSERSIKKLEELNTYSSTRWDCVLQYLVNPDRGQITRDTIDVFVHAKLLKRNDDTSSASTDPYQITGTGFQFLLMNRRTQVWFFIINSLETRQQRGEDISEHLIFLFQLSFATFGKDYSCEKFSATKENFLQHLRELGLIWQKTRKIKRYFPTKLAIELASGLATTTYGEHGNDEIQSGFLVVETNYRVYAYTNNDLYLRITALFCKMLYRFPNMSVGLITRQSIRKALSNEISADLILNFLKSHAHPQMRKRLLENKPLIPTTISDQIRLWEMERDRIVDQEGMLYSQFNSANDFELIEKYAKDLNVLLWSNSQKRCVIVSKAGHEEVKRFWKMQRPKGSND</sequence>
<evidence type="ECO:0000256" key="2">
    <source>
        <dbReference type="ARBA" id="ARBA00007132"/>
    </source>
</evidence>
<evidence type="ECO:0000259" key="11">
    <source>
        <dbReference type="Pfam" id="PF18307"/>
    </source>
</evidence>
<keyword evidence="7 10" id="KW-0539">Nucleus</keyword>
<dbReference type="GO" id="GO:0001671">
    <property type="term" value="F:ATPase activator activity"/>
    <property type="evidence" value="ECO:0007669"/>
    <property type="project" value="InterPro"/>
</dbReference>
<dbReference type="GO" id="GO:0000439">
    <property type="term" value="C:transcription factor TFIIH core complex"/>
    <property type="evidence" value="ECO:0007669"/>
    <property type="project" value="InterPro"/>
</dbReference>
<keyword evidence="3 10" id="KW-0227">DNA damage</keyword>
<dbReference type="GO" id="GO:0005675">
    <property type="term" value="C:transcription factor TFIIH holo complex"/>
    <property type="evidence" value="ECO:0007669"/>
    <property type="project" value="TreeGrafter"/>
</dbReference>
<dbReference type="EMBL" id="CAJOBB010004208">
    <property type="protein sequence ID" value="CAF4079207.1"/>
    <property type="molecule type" value="Genomic_DNA"/>
</dbReference>
<name>A0A819TK54_9BILA</name>
<dbReference type="Gene3D" id="3.30.70.2610">
    <property type="match status" value="1"/>
</dbReference>
<evidence type="ECO:0000256" key="1">
    <source>
        <dbReference type="ARBA" id="ARBA00004123"/>
    </source>
</evidence>
<dbReference type="Proteomes" id="UP000663881">
    <property type="component" value="Unassembled WGS sequence"/>
</dbReference>
<keyword evidence="5 10" id="KW-0804">Transcription</keyword>
<protein>
    <recommendedName>
        <fullName evidence="9 10">General transcription factor IIH subunit 4</fullName>
    </recommendedName>
</protein>
<dbReference type="InterPro" id="IPR004598">
    <property type="entry name" value="TFIIH_p52/Tfb2"/>
</dbReference>
<organism evidence="15 16">
    <name type="scientific">Adineta steineri</name>
    <dbReference type="NCBI Taxonomy" id="433720"/>
    <lineage>
        <taxon>Eukaryota</taxon>
        <taxon>Metazoa</taxon>
        <taxon>Spiralia</taxon>
        <taxon>Gnathifera</taxon>
        <taxon>Rotifera</taxon>
        <taxon>Eurotatoria</taxon>
        <taxon>Bdelloidea</taxon>
        <taxon>Adinetida</taxon>
        <taxon>Adinetidae</taxon>
        <taxon>Adineta</taxon>
    </lineage>
</organism>
<dbReference type="EMBL" id="CAJOAY010000554">
    <property type="protein sequence ID" value="CAF3690923.1"/>
    <property type="molecule type" value="Genomic_DNA"/>
</dbReference>
<dbReference type="AlphaFoldDB" id="A0A819TK54"/>
<dbReference type="Proteomes" id="UP000663868">
    <property type="component" value="Unassembled WGS sequence"/>
</dbReference>
<dbReference type="FunFam" id="3.30.70.2610:FF:000001">
    <property type="entry name" value="General transcription factor IIH subunit 4"/>
    <property type="match status" value="1"/>
</dbReference>
<comment type="similarity">
    <text evidence="2 10">Belongs to the TFB2 family.</text>
</comment>
<proteinExistence type="inferred from homology"/>
<evidence type="ECO:0000313" key="13">
    <source>
        <dbReference type="EMBL" id="CAF3690923.1"/>
    </source>
</evidence>
<evidence type="ECO:0000256" key="4">
    <source>
        <dbReference type="ARBA" id="ARBA00023015"/>
    </source>
</evidence>
<dbReference type="GO" id="GO:0006289">
    <property type="term" value="P:nucleotide-excision repair"/>
    <property type="evidence" value="ECO:0007669"/>
    <property type="project" value="InterPro"/>
</dbReference>
<evidence type="ECO:0000313" key="12">
    <source>
        <dbReference type="EMBL" id="CAF1214065.1"/>
    </source>
</evidence>
<dbReference type="InterPro" id="IPR040662">
    <property type="entry name" value="Tfb2_C"/>
</dbReference>
<dbReference type="GO" id="GO:0003690">
    <property type="term" value="F:double-stranded DNA binding"/>
    <property type="evidence" value="ECO:0007669"/>
    <property type="project" value="TreeGrafter"/>
</dbReference>
<evidence type="ECO:0000313" key="14">
    <source>
        <dbReference type="EMBL" id="CAF3982020.1"/>
    </source>
</evidence>
<dbReference type="Pfam" id="PF18307">
    <property type="entry name" value="Tfb2_C"/>
    <property type="match status" value="1"/>
</dbReference>
<dbReference type="Proteomes" id="UP000663845">
    <property type="component" value="Unassembled WGS sequence"/>
</dbReference>
<dbReference type="EMBL" id="CAJNOG010000387">
    <property type="protein sequence ID" value="CAF1214065.1"/>
    <property type="molecule type" value="Genomic_DNA"/>
</dbReference>
<evidence type="ECO:0000256" key="8">
    <source>
        <dbReference type="ARBA" id="ARBA00064576"/>
    </source>
</evidence>
<dbReference type="Pfam" id="PF03849">
    <property type="entry name" value="Tfb2"/>
    <property type="match status" value="1"/>
</dbReference>
<evidence type="ECO:0000313" key="15">
    <source>
        <dbReference type="EMBL" id="CAF4079207.1"/>
    </source>
</evidence>
<evidence type="ECO:0000256" key="9">
    <source>
        <dbReference type="ARBA" id="ARBA00070130"/>
    </source>
</evidence>
<dbReference type="GO" id="GO:0006366">
    <property type="term" value="P:transcription by RNA polymerase II"/>
    <property type="evidence" value="ECO:0007669"/>
    <property type="project" value="UniProtKB-ARBA"/>
</dbReference>
<keyword evidence="4 10" id="KW-0805">Transcription regulation</keyword>
<dbReference type="EMBL" id="CAJOAZ010003066">
    <property type="protein sequence ID" value="CAF3982020.1"/>
    <property type="molecule type" value="Genomic_DNA"/>
</dbReference>
<comment type="caution">
    <text evidence="15">The sequence shown here is derived from an EMBL/GenBank/DDBJ whole genome shotgun (WGS) entry which is preliminary data.</text>
</comment>
<evidence type="ECO:0000256" key="10">
    <source>
        <dbReference type="RuleBase" id="RU364024"/>
    </source>
</evidence>
<comment type="subcellular location">
    <subcellularLocation>
        <location evidence="1 10">Nucleus</location>
    </subcellularLocation>
</comment>
<comment type="function">
    <text evidence="10">Component of the general transcription and DNA repair factor IIH (TFIIH) core complex which is involved in general and transcription-coupled nucleotide excision repair (NER) of damaged DNA.</text>
</comment>
<comment type="subunit">
    <text evidence="8">Component of the 7-subunit TFIIH core complex composed of XPB/ERCC3, XPD/ERCC2, GTF2H1, GTF2H2, GTF2H3, GTF2H4 and GTF2H5, which is active in NER. The core complex associates with the 3-subunit CDK-activating kinase (CAK) module composed of CCNH/cyclin H, CDK7 and MNAT1 to form the 10-subunit holoenzyme (holo-TFIIH) active in transcription. Part of TBP-based Pol II pre-initiation complex (PIC), in which Pol II core assembles with general transcription factors and other specific initiation factors including GTF2E1, GTF2E2, GTF2F1, GTF2F2, TCEA1, ERCC2, ERCC3, GTF2H2, GTF2H3, GTF2H4, GTF2H5, GTF2A1, GTF2A2, GTF2B and TBP; this large multi-subunit PIC complex mediates DNA unwinding and targets Pol II core to the transcription start site where the first phosphodiester bond forms.</text>
</comment>
<evidence type="ECO:0000256" key="7">
    <source>
        <dbReference type="ARBA" id="ARBA00023242"/>
    </source>
</evidence>
<dbReference type="Proteomes" id="UP000663844">
    <property type="component" value="Unassembled WGS sequence"/>
</dbReference>
<feature type="domain" description="Transcription factor Tfb2 C-terminal" evidence="11">
    <location>
        <begin position="397"/>
        <end position="464"/>
    </location>
</feature>
<reference evidence="15" key="1">
    <citation type="submission" date="2021-02" db="EMBL/GenBank/DDBJ databases">
        <authorList>
            <person name="Nowell W R."/>
        </authorList>
    </citation>
    <scope>NUCLEOTIDE SEQUENCE</scope>
</reference>
<dbReference type="PANTHER" id="PTHR13152:SF0">
    <property type="entry name" value="GENERAL TRANSCRIPTION FACTOR IIH SUBUNIT 4"/>
    <property type="match status" value="1"/>
</dbReference>
<evidence type="ECO:0000256" key="3">
    <source>
        <dbReference type="ARBA" id="ARBA00022763"/>
    </source>
</evidence>
<evidence type="ECO:0000256" key="5">
    <source>
        <dbReference type="ARBA" id="ARBA00023163"/>
    </source>
</evidence>